<evidence type="ECO:0000313" key="12">
    <source>
        <dbReference type="Proteomes" id="UP000546126"/>
    </source>
</evidence>
<keyword evidence="6" id="KW-0378">Hydrolase</keyword>
<dbReference type="GO" id="GO:0005261">
    <property type="term" value="F:monoatomic cation channel activity"/>
    <property type="evidence" value="ECO:0007669"/>
    <property type="project" value="TreeGrafter"/>
</dbReference>
<dbReference type="InterPro" id="IPR003961">
    <property type="entry name" value="FN3_dom"/>
</dbReference>
<dbReference type="SUPFAM" id="SSF49299">
    <property type="entry name" value="PKD domain"/>
    <property type="match status" value="4"/>
</dbReference>
<evidence type="ECO:0000256" key="1">
    <source>
        <dbReference type="ARBA" id="ARBA00004141"/>
    </source>
</evidence>
<dbReference type="PANTHER" id="PTHR46730">
    <property type="entry name" value="POLYCYSTIN-1"/>
    <property type="match status" value="1"/>
</dbReference>
<dbReference type="GO" id="GO:0005886">
    <property type="term" value="C:plasma membrane"/>
    <property type="evidence" value="ECO:0007669"/>
    <property type="project" value="TreeGrafter"/>
</dbReference>
<dbReference type="EMBL" id="JABWGO010000018">
    <property type="protein sequence ID" value="NUW46610.1"/>
    <property type="molecule type" value="Genomic_DNA"/>
</dbReference>
<evidence type="ECO:0000256" key="2">
    <source>
        <dbReference type="ARBA" id="ARBA00022692"/>
    </source>
</evidence>
<dbReference type="InterPro" id="IPR013783">
    <property type="entry name" value="Ig-like_fold"/>
</dbReference>
<keyword evidence="2" id="KW-0812">Transmembrane</keyword>
<dbReference type="CDD" id="cd00146">
    <property type="entry name" value="PKD"/>
    <property type="match status" value="4"/>
</dbReference>
<feature type="domain" description="PKD" evidence="9">
    <location>
        <begin position="702"/>
        <end position="770"/>
    </location>
</feature>
<dbReference type="Gene3D" id="2.60.40.10">
    <property type="entry name" value="Immunoglobulins"/>
    <property type="match status" value="5"/>
</dbReference>
<keyword evidence="7" id="KW-0119">Carbohydrate metabolism</keyword>
<dbReference type="CDD" id="cd00063">
    <property type="entry name" value="FN3"/>
    <property type="match status" value="1"/>
</dbReference>
<keyword evidence="5" id="KW-0472">Membrane</keyword>
<dbReference type="AlphaFoldDB" id="A0A7Y6MGZ6"/>
<dbReference type="GO" id="GO:0006816">
    <property type="term" value="P:calcium ion transport"/>
    <property type="evidence" value="ECO:0007669"/>
    <property type="project" value="TreeGrafter"/>
</dbReference>
<evidence type="ECO:0000313" key="11">
    <source>
        <dbReference type="EMBL" id="NUW46610.1"/>
    </source>
</evidence>
<feature type="domain" description="Fibronectin type-III" evidence="10">
    <location>
        <begin position="419"/>
        <end position="509"/>
    </location>
</feature>
<dbReference type="InterPro" id="IPR022409">
    <property type="entry name" value="PKD/Chitinase_dom"/>
</dbReference>
<feature type="domain" description="PKD" evidence="9">
    <location>
        <begin position="540"/>
        <end position="579"/>
    </location>
</feature>
<dbReference type="RefSeq" id="WP_175606067.1">
    <property type="nucleotide sequence ID" value="NZ_JABWGO010000018.1"/>
</dbReference>
<keyword evidence="7" id="KW-0624">Polysaccharide degradation</keyword>
<dbReference type="Proteomes" id="UP000546126">
    <property type="component" value="Unassembled WGS sequence"/>
</dbReference>
<evidence type="ECO:0000256" key="4">
    <source>
        <dbReference type="ARBA" id="ARBA00022989"/>
    </source>
</evidence>
<evidence type="ECO:0000259" key="9">
    <source>
        <dbReference type="PROSITE" id="PS50093"/>
    </source>
</evidence>
<evidence type="ECO:0000256" key="8">
    <source>
        <dbReference type="SAM" id="MobiDB-lite"/>
    </source>
</evidence>
<feature type="domain" description="PKD" evidence="9">
    <location>
        <begin position="781"/>
        <end position="849"/>
    </location>
</feature>
<feature type="domain" description="PKD" evidence="9">
    <location>
        <begin position="610"/>
        <end position="675"/>
    </location>
</feature>
<evidence type="ECO:0000256" key="5">
    <source>
        <dbReference type="ARBA" id="ARBA00023136"/>
    </source>
</evidence>
<evidence type="ECO:0000256" key="7">
    <source>
        <dbReference type="ARBA" id="ARBA00023326"/>
    </source>
</evidence>
<dbReference type="InterPro" id="IPR036116">
    <property type="entry name" value="FN3_sf"/>
</dbReference>
<dbReference type="GO" id="GO:0000272">
    <property type="term" value="P:polysaccharide catabolic process"/>
    <property type="evidence" value="ECO:0007669"/>
    <property type="project" value="UniProtKB-KW"/>
</dbReference>
<gene>
    <name evidence="11" type="ORF">HT134_41850</name>
</gene>
<keyword evidence="6" id="KW-0326">Glycosidase</keyword>
<dbReference type="SMART" id="SM00060">
    <property type="entry name" value="FN3"/>
    <property type="match status" value="1"/>
</dbReference>
<dbReference type="PROSITE" id="PS50853">
    <property type="entry name" value="FN3"/>
    <property type="match status" value="1"/>
</dbReference>
<dbReference type="InterPro" id="IPR000601">
    <property type="entry name" value="PKD_dom"/>
</dbReference>
<accession>A0A7Y6MGZ6</accession>
<organism evidence="11 12">
    <name type="scientific">Nonomuraea rhodomycinica</name>
    <dbReference type="NCBI Taxonomy" id="1712872"/>
    <lineage>
        <taxon>Bacteria</taxon>
        <taxon>Bacillati</taxon>
        <taxon>Actinomycetota</taxon>
        <taxon>Actinomycetes</taxon>
        <taxon>Streptosporangiales</taxon>
        <taxon>Streptosporangiaceae</taxon>
        <taxon>Nonomuraea</taxon>
    </lineage>
</organism>
<keyword evidence="12" id="KW-1185">Reference proteome</keyword>
<dbReference type="PANTHER" id="PTHR46730:SF1">
    <property type="entry name" value="PLAT DOMAIN-CONTAINING PROTEIN"/>
    <property type="match status" value="1"/>
</dbReference>
<protein>
    <submittedName>
        <fullName evidence="11">PKD domain-containing protein</fullName>
    </submittedName>
</protein>
<name>A0A7Y6MGZ6_9ACTN</name>
<dbReference type="PROSITE" id="PS50093">
    <property type="entry name" value="PKD"/>
    <property type="match status" value="4"/>
</dbReference>
<sequence>MERAMTAGGRAARPGAAALLTLLLSLLVSLCLVRAAAPGVADSAPTGPGLAAAGLQPGPGQYFPAKARVMDGVTIAARTTVTVKIAGAPNVPTAGVASAAINFAVKGTDGAGGLVVFPSGASQPGVTGATYQANVYNHELMLVKVGADGQVKVANTGQVAAKVYADVHGYTLAAAGGSAGSTYVPLNTARVASKVSIPANGTATLSPLGLGGIPASGVSAVAFALVAKGTAAGKIRAYPSGSAAPVDTVLDYRANQFLSNMVFGTLGADGKIALTNVGTAAVDVYADVSGYFGKPASAAAGSAAVPVAPARIASAITIPANGTATLAPLGEGGVPDTGVTAVGINFTAKSTGSGSLRVHPSDQSSPPGGGSVDYLPTDPYAQYVPVKVGADGGITIRNAGSSAVTVWADVYGYFAAPQAPGAPLDVRATAGDGQVAVTWKAPADGGAAITAYRVTPEPSGDPVEVGGEATTATVTGLENGRTYRLFVVAVNAVGAGPDPGVSDEVAPQGPDSPVARFTVACDKPAKACTFDASTSTGGGGGNVTGYSWSFGDGASASGATASHTYGTSGRYIVGLVVTNEKNLSSSTQQEADFGVPPTASFSTACVNSTLTCTFDASFATDPDSAIATYEWDFGDGAAGAGVRVSHRFAAGTHPVTLKVVDDGGLSSTATKSLTVDTTDAAPTGRIVASCEDATRWCGLEAQSSDPDGEIVRYEWDLGDGTTITDTEARNAVHTYAGAGSYTVKVTLVDDQGAATTVTTQVDIRAAGDGAEYRAIISYTCVELQCEFDASDSIDSDGAVVAYSWDFGDGGTSTDRIAAHTYAAPGTYTVRLVITDDKNRTVGTTRQATA</sequence>
<dbReference type="Pfam" id="PF18911">
    <property type="entry name" value="PKD_4"/>
    <property type="match status" value="4"/>
</dbReference>
<dbReference type="Pfam" id="PF00041">
    <property type="entry name" value="fn3"/>
    <property type="match status" value="1"/>
</dbReference>
<evidence type="ECO:0000256" key="3">
    <source>
        <dbReference type="ARBA" id="ARBA00022737"/>
    </source>
</evidence>
<proteinExistence type="predicted"/>
<dbReference type="SUPFAM" id="SSF49265">
    <property type="entry name" value="Fibronectin type III"/>
    <property type="match status" value="1"/>
</dbReference>
<dbReference type="SMART" id="SM00089">
    <property type="entry name" value="PKD"/>
    <property type="match status" value="4"/>
</dbReference>
<evidence type="ECO:0000256" key="6">
    <source>
        <dbReference type="ARBA" id="ARBA00023295"/>
    </source>
</evidence>
<keyword evidence="3" id="KW-0677">Repeat</keyword>
<comment type="subcellular location">
    <subcellularLocation>
        <location evidence="1">Membrane</location>
        <topology evidence="1">Multi-pass membrane protein</topology>
    </subcellularLocation>
</comment>
<keyword evidence="4" id="KW-1133">Transmembrane helix</keyword>
<feature type="region of interest" description="Disordered" evidence="8">
    <location>
        <begin position="351"/>
        <end position="372"/>
    </location>
</feature>
<dbReference type="GO" id="GO:0016798">
    <property type="term" value="F:hydrolase activity, acting on glycosyl bonds"/>
    <property type="evidence" value="ECO:0007669"/>
    <property type="project" value="UniProtKB-KW"/>
</dbReference>
<evidence type="ECO:0000259" key="10">
    <source>
        <dbReference type="PROSITE" id="PS50853"/>
    </source>
</evidence>
<reference evidence="11 12" key="1">
    <citation type="submission" date="2020-06" db="EMBL/GenBank/DDBJ databases">
        <authorList>
            <person name="Chanama M."/>
        </authorList>
    </citation>
    <scope>NUCLEOTIDE SEQUENCE [LARGE SCALE GENOMIC DNA]</scope>
    <source>
        <strain evidence="11 12">TBRC6557</strain>
    </source>
</reference>
<dbReference type="InterPro" id="IPR035986">
    <property type="entry name" value="PKD_dom_sf"/>
</dbReference>
<comment type="caution">
    <text evidence="11">The sequence shown here is derived from an EMBL/GenBank/DDBJ whole genome shotgun (WGS) entry which is preliminary data.</text>
</comment>